<dbReference type="SUPFAM" id="SSF53067">
    <property type="entry name" value="Actin-like ATPase domain"/>
    <property type="match status" value="1"/>
</dbReference>
<comment type="caution">
    <text evidence="2">The sequence shown here is derived from an EMBL/GenBank/DDBJ whole genome shotgun (WGS) entry which is preliminary data.</text>
</comment>
<dbReference type="GeneID" id="95405807"/>
<dbReference type="InterPro" id="IPR043129">
    <property type="entry name" value="ATPase_NBD"/>
</dbReference>
<dbReference type="RefSeq" id="WP_007130844.1">
    <property type="nucleotide sequence ID" value="NZ_CP139098.1"/>
</dbReference>
<comment type="similarity">
    <text evidence="1">Belongs to the ROK (NagC/XylR) family.</text>
</comment>
<dbReference type="InterPro" id="IPR049874">
    <property type="entry name" value="ROK_cs"/>
</dbReference>
<keyword evidence="2" id="KW-0808">Transferase</keyword>
<dbReference type="PANTHER" id="PTHR18964:SF149">
    <property type="entry name" value="BIFUNCTIONAL UDP-N-ACETYLGLUCOSAMINE 2-EPIMERASE_N-ACETYLMANNOSAMINE KINASE"/>
    <property type="match status" value="1"/>
</dbReference>
<organism evidence="2 3">
    <name type="scientific">Paenibacillus lactis</name>
    <dbReference type="NCBI Taxonomy" id="228574"/>
    <lineage>
        <taxon>Bacteria</taxon>
        <taxon>Bacillati</taxon>
        <taxon>Bacillota</taxon>
        <taxon>Bacilli</taxon>
        <taxon>Bacillales</taxon>
        <taxon>Paenibacillaceae</taxon>
        <taxon>Paenibacillus</taxon>
    </lineage>
</organism>
<dbReference type="GO" id="GO:0004340">
    <property type="term" value="F:glucokinase activity"/>
    <property type="evidence" value="ECO:0007669"/>
    <property type="project" value="UniProtKB-EC"/>
</dbReference>
<reference evidence="2 3" key="1">
    <citation type="submission" date="2021-03" db="EMBL/GenBank/DDBJ databases">
        <title>Genomic Encyclopedia of Type Strains, Phase IV (KMG-IV): sequencing the most valuable type-strain genomes for metagenomic binning, comparative biology and taxonomic classification.</title>
        <authorList>
            <person name="Goeker M."/>
        </authorList>
    </citation>
    <scope>NUCLEOTIDE SEQUENCE [LARGE SCALE GENOMIC DNA]</scope>
    <source>
        <strain evidence="2 3">DSM 15596</strain>
    </source>
</reference>
<dbReference type="EC" id="2.7.1.2" evidence="2"/>
<proteinExistence type="inferred from homology"/>
<dbReference type="Pfam" id="PF00480">
    <property type="entry name" value="ROK"/>
    <property type="match status" value="1"/>
</dbReference>
<evidence type="ECO:0000313" key="3">
    <source>
        <dbReference type="Proteomes" id="UP000706926"/>
    </source>
</evidence>
<gene>
    <name evidence="2" type="ORF">J2Z18_003875</name>
</gene>
<name>A0ABS4FEU3_9BACL</name>
<dbReference type="Proteomes" id="UP000706926">
    <property type="component" value="Unassembled WGS sequence"/>
</dbReference>
<protein>
    <submittedName>
        <fullName evidence="2">Glucokinase</fullName>
        <ecNumber evidence="2">2.7.1.2</ecNumber>
    </submittedName>
</protein>
<dbReference type="Gene3D" id="3.30.420.40">
    <property type="match status" value="2"/>
</dbReference>
<dbReference type="InterPro" id="IPR000600">
    <property type="entry name" value="ROK"/>
</dbReference>
<evidence type="ECO:0000256" key="1">
    <source>
        <dbReference type="ARBA" id="ARBA00006479"/>
    </source>
</evidence>
<accession>A0ABS4FEU3</accession>
<sequence length="320" mass="33691">MEYAIGVDIGGTKVQFAVVNRQGEIVSRYLVPTEADKGAGQLMDKLLSGIDRMMNAAQQHGEVCGIGIGSAGQIDYQEGVVLYAGDTLPGWTGVPIKQLVSNRFGHKVYVDNDVNVIAFAEKRYGAGIGYSNFVCLALGTGIGGAVMESGRLLRGVFGGAGELGHVCVDVNGPRCSCGNNGCIELYASGSGIARIGREMQGNGSALYSWKPHSREIIHAWLHNDEGAALVMTKVIRALGAAIAGYIHTFNPEAILIGGGVAEAGPRFFAELEQEVDVRTSSYMSKCCRIIPAGLGVDAGVIGAAALVWNHNDEGELNYVI</sequence>
<dbReference type="EMBL" id="JAGGKI010000010">
    <property type="protein sequence ID" value="MBP1894769.1"/>
    <property type="molecule type" value="Genomic_DNA"/>
</dbReference>
<dbReference type="PROSITE" id="PS01125">
    <property type="entry name" value="ROK"/>
    <property type="match status" value="1"/>
</dbReference>
<evidence type="ECO:0000313" key="2">
    <source>
        <dbReference type="EMBL" id="MBP1894769.1"/>
    </source>
</evidence>
<keyword evidence="3" id="KW-1185">Reference proteome</keyword>
<dbReference type="PANTHER" id="PTHR18964">
    <property type="entry name" value="ROK (REPRESSOR, ORF, KINASE) FAMILY"/>
    <property type="match status" value="1"/>
</dbReference>
<dbReference type="CDD" id="cd24068">
    <property type="entry name" value="ASKHA_NBD_ROK_FnNanK-like"/>
    <property type="match status" value="1"/>
</dbReference>